<reference evidence="3 5" key="2">
    <citation type="submission" date="2024-01" db="EMBL/GenBank/DDBJ databases">
        <title>AV1 has a protective and therapeutic effect against plant viruses.</title>
        <authorList>
            <person name="Wang F."/>
        </authorList>
    </citation>
    <scope>NUCLEOTIDE SEQUENCE [LARGE SCALE GENOMIC DNA]</scope>
    <source>
        <strain evidence="3 5">AV1</strain>
    </source>
</reference>
<dbReference type="AlphaFoldDB" id="A0A4R0GCQ5"/>
<dbReference type="Proteomes" id="UP001330482">
    <property type="component" value="Chromosome"/>
</dbReference>
<dbReference type="InterPro" id="IPR014710">
    <property type="entry name" value="RmlC-like_jellyroll"/>
</dbReference>
<evidence type="ECO:0000259" key="1">
    <source>
        <dbReference type="Pfam" id="PF15977"/>
    </source>
</evidence>
<sequence length="206" mass="23450">MIKKQALLPTNQPSPYETILVEQLSPYAKTKEYPVRVRIYLKEQNEQQCILLLKGALEVHRLDDDLIVTTINAPSMIGLSVRDVYVVTAQPCRLATLSLDRAHSLIAEKDLWSTLAMHLQVINSKLFAYSKRLSAPTAYEMICHQLHELMSEPEAFRTSITAERYIREKTHLSRSGVMKILSTLKNDEAIVLNDGRLVEIKHLPIS</sequence>
<keyword evidence="5" id="KW-1185">Reference proteome</keyword>
<evidence type="ECO:0000313" key="3">
    <source>
        <dbReference type="EMBL" id="WRW29639.1"/>
    </source>
</evidence>
<evidence type="ECO:0000313" key="5">
    <source>
        <dbReference type="Proteomes" id="UP001330482"/>
    </source>
</evidence>
<dbReference type="OrthoDB" id="6625231at2"/>
<dbReference type="InterPro" id="IPR041687">
    <property type="entry name" value="HTH_46"/>
</dbReference>
<dbReference type="Gene3D" id="2.60.120.10">
    <property type="entry name" value="Jelly Rolls"/>
    <property type="match status" value="1"/>
</dbReference>
<proteinExistence type="predicted"/>
<dbReference type="SUPFAM" id="SSF51206">
    <property type="entry name" value="cAMP-binding domain-like"/>
    <property type="match status" value="1"/>
</dbReference>
<organism evidence="2 4">
    <name type="scientific">Enterobacter wuhouensis</name>
    <dbReference type="NCBI Taxonomy" id="2529381"/>
    <lineage>
        <taxon>Bacteria</taxon>
        <taxon>Pseudomonadati</taxon>
        <taxon>Pseudomonadota</taxon>
        <taxon>Gammaproteobacteria</taxon>
        <taxon>Enterobacterales</taxon>
        <taxon>Enterobacteriaceae</taxon>
        <taxon>Enterobacter</taxon>
    </lineage>
</organism>
<dbReference type="EMBL" id="CP142124">
    <property type="protein sequence ID" value="WRW29639.1"/>
    <property type="molecule type" value="Genomic_DNA"/>
</dbReference>
<gene>
    <name evidence="2" type="ORF">E0L20_02205</name>
    <name evidence="3" type="ORF">VPX56_12500</name>
</gene>
<evidence type="ECO:0000313" key="4">
    <source>
        <dbReference type="Proteomes" id="UP000291424"/>
    </source>
</evidence>
<protein>
    <submittedName>
        <fullName evidence="2">Crp/Fnr family transcriptional regulator</fullName>
    </submittedName>
    <submittedName>
        <fullName evidence="3">Helix-turn-helix domain-containing protein</fullName>
    </submittedName>
</protein>
<reference evidence="2 4" key="1">
    <citation type="submission" date="2019-02" db="EMBL/GenBank/DDBJ databases">
        <title>The draft genome of Enterobacter spp. strains.</title>
        <authorList>
            <person name="Wang C."/>
            <person name="Feng Y."/>
            <person name="Zong Z."/>
        </authorList>
    </citation>
    <scope>NUCLEOTIDE SEQUENCE [LARGE SCALE GENOMIC DNA]</scope>
    <source>
        <strain evidence="2 4">WCHEW120002</strain>
    </source>
</reference>
<dbReference type="Pfam" id="PF15977">
    <property type="entry name" value="HTH_46"/>
    <property type="match status" value="1"/>
</dbReference>
<accession>A0A4R0GCQ5</accession>
<name>A0A4R0GCQ5_9ENTR</name>
<dbReference type="EMBL" id="SJOO01000001">
    <property type="protein sequence ID" value="TCB94910.1"/>
    <property type="molecule type" value="Genomic_DNA"/>
</dbReference>
<dbReference type="InterPro" id="IPR018490">
    <property type="entry name" value="cNMP-bd_dom_sf"/>
</dbReference>
<feature type="domain" description="IprA winged helix-turn-helix" evidence="1">
    <location>
        <begin position="138"/>
        <end position="204"/>
    </location>
</feature>
<dbReference type="RefSeq" id="WP_131632475.1">
    <property type="nucleotide sequence ID" value="NZ_CP142124.1"/>
</dbReference>
<dbReference type="Proteomes" id="UP000291424">
    <property type="component" value="Unassembled WGS sequence"/>
</dbReference>
<evidence type="ECO:0000313" key="2">
    <source>
        <dbReference type="EMBL" id="TCB94910.1"/>
    </source>
</evidence>